<dbReference type="InterPro" id="IPR038324">
    <property type="entry name" value="Rpb4/RPC9_sf"/>
</dbReference>
<keyword evidence="5" id="KW-1003">Cell membrane</keyword>
<evidence type="ECO:0000256" key="11">
    <source>
        <dbReference type="ARBA" id="ARBA00044007"/>
    </source>
</evidence>
<keyword evidence="7" id="KW-0472">Membrane</keyword>
<evidence type="ECO:0000256" key="6">
    <source>
        <dbReference type="ARBA" id="ARBA00022478"/>
    </source>
</evidence>
<evidence type="ECO:0000256" key="9">
    <source>
        <dbReference type="ARBA" id="ARBA00023242"/>
    </source>
</evidence>
<dbReference type="GO" id="GO:0000166">
    <property type="term" value="F:nucleotide binding"/>
    <property type="evidence" value="ECO:0007669"/>
    <property type="project" value="InterPro"/>
</dbReference>
<comment type="function">
    <text evidence="12">DNA-dependent RNA polymerase catalyzes the transcription of DNA into RNA using the four ribonucleoside triphosphates as substrates. Specific peripheric component of RNA polymerase III (Pol III) which synthesizes small non-coding RNAs including 5S rRNA, snRNAs, tRNAs and miRNAs from at least 500 distinct genomic loci. With POLR3H/RPC8 forms a mobile stalk that protrudes from Pol III core and functions primarily in transcription initiation. Pol III plays a key role in sensing and limiting infection by intracellular bacteria and DNA viruses. Acts as nuclear and cytosolic DNA sensor involved in innate immune response. Can sense non-self dsDNA that serves as template for transcription into dsRNA. The non-self RNA polymerase III transcripts, such as Epstein-Barr virus-encoded RNAs (EBERs) induce type I interferon and NF-kappa-B through the RIG-I pathway.</text>
</comment>
<dbReference type="EMBL" id="JAZDUA010000649">
    <property type="protein sequence ID" value="KAK7790276.1"/>
    <property type="molecule type" value="Genomic_DNA"/>
</dbReference>
<gene>
    <name evidence="15" type="ORF">R5R35_012642</name>
</gene>
<dbReference type="GO" id="GO:0006384">
    <property type="term" value="P:transcription initiation at RNA polymerase III promoter"/>
    <property type="evidence" value="ECO:0007669"/>
    <property type="project" value="InterPro"/>
</dbReference>
<keyword evidence="16" id="KW-1185">Reference proteome</keyword>
<dbReference type="GO" id="GO:0005666">
    <property type="term" value="C:RNA polymerase III complex"/>
    <property type="evidence" value="ECO:0007669"/>
    <property type="project" value="InterPro"/>
</dbReference>
<evidence type="ECO:0000256" key="8">
    <source>
        <dbReference type="ARBA" id="ARBA00023163"/>
    </source>
</evidence>
<dbReference type="PANTHER" id="PTHR15561:SF0">
    <property type="entry name" value="DNA-DIRECTED RNA POLYMERASE III SUBUNIT RPC9"/>
    <property type="match status" value="1"/>
</dbReference>
<evidence type="ECO:0000256" key="5">
    <source>
        <dbReference type="ARBA" id="ARBA00022475"/>
    </source>
</evidence>
<dbReference type="SMART" id="SM00657">
    <property type="entry name" value="RPOL4c"/>
    <property type="match status" value="1"/>
</dbReference>
<reference evidence="15 16" key="1">
    <citation type="submission" date="2024-03" db="EMBL/GenBank/DDBJ databases">
        <title>The genome assembly and annotation of the cricket Gryllus longicercus Weissman &amp; Gray.</title>
        <authorList>
            <person name="Szrajer S."/>
            <person name="Gray D."/>
            <person name="Ylla G."/>
        </authorList>
    </citation>
    <scope>NUCLEOTIDE SEQUENCE [LARGE SCALE GENOMIC DNA]</scope>
    <source>
        <strain evidence="15">DAG 2021-001</strain>
        <tissue evidence="15">Whole body minus gut</tissue>
    </source>
</reference>
<evidence type="ECO:0000256" key="13">
    <source>
        <dbReference type="ARBA" id="ARBA00073026"/>
    </source>
</evidence>
<dbReference type="GO" id="GO:0005886">
    <property type="term" value="C:plasma membrane"/>
    <property type="evidence" value="ECO:0007669"/>
    <property type="project" value="UniProtKB-SubCell"/>
</dbReference>
<dbReference type="FunFam" id="1.20.1250.40:FF:000002">
    <property type="entry name" value="DNA-directed RNA polymerase III subunit RPC9"/>
    <property type="match status" value="1"/>
</dbReference>
<dbReference type="PANTHER" id="PTHR15561">
    <property type="entry name" value="CALCITONIN GENE-RELATED PEPTIDE-RECEPTOR COMPONENT PROTEIN"/>
    <property type="match status" value="1"/>
</dbReference>
<comment type="subunit">
    <text evidence="11">Component of the RNA polymerase III complex consisting of 17 subunits: a ten-subunit horseshoe-shaped catalytic core composed of POLR3A/RPC1, POLR3B/RPC2, POLR1C/RPAC1, POLR1D/RPAC2, POLR3K/RPC10, POLR2E/RPABC1, POLR2F/RPABC2, POLR2H/RPABC3, POLR2K/RPABC4 and POLR2L/RPABC5; a mobile stalk composed of two subunits POLR3H/RPC8 and CRCP/RPC9, protruding from the core and functioning primarily in transcription initiation; and additional subunits homologous to general transcription factors of the RNA polymerase II machinery, POLR3C/RPC3-POLR3F/RPC6-POLR3G/RPC7 heterotrimer required for transcription initiation and POLR3D/RPC4-POLR3E/RPC5 heterodimer involved in both transcription initiation and termination.</text>
</comment>
<dbReference type="Proteomes" id="UP001378592">
    <property type="component" value="Unassembled WGS sequence"/>
</dbReference>
<organism evidence="15 16">
    <name type="scientific">Gryllus longicercus</name>
    <dbReference type="NCBI Taxonomy" id="2509291"/>
    <lineage>
        <taxon>Eukaryota</taxon>
        <taxon>Metazoa</taxon>
        <taxon>Ecdysozoa</taxon>
        <taxon>Arthropoda</taxon>
        <taxon>Hexapoda</taxon>
        <taxon>Insecta</taxon>
        <taxon>Pterygota</taxon>
        <taxon>Neoptera</taxon>
        <taxon>Polyneoptera</taxon>
        <taxon>Orthoptera</taxon>
        <taxon>Ensifera</taxon>
        <taxon>Gryllidea</taxon>
        <taxon>Grylloidea</taxon>
        <taxon>Gryllidae</taxon>
        <taxon>Gryllinae</taxon>
        <taxon>Gryllus</taxon>
    </lineage>
</organism>
<dbReference type="Pfam" id="PF03874">
    <property type="entry name" value="RNA_pol_Rpb4"/>
    <property type="match status" value="1"/>
</dbReference>
<protein>
    <recommendedName>
        <fullName evidence="4">DNA-directed RNA polymerase III subunit RPC9</fullName>
    </recommendedName>
    <alternativeName>
        <fullName evidence="13">DNA-directed RNA polymerase III subunit rpc9</fullName>
    </alternativeName>
</protein>
<evidence type="ECO:0000256" key="7">
    <source>
        <dbReference type="ARBA" id="ARBA00023136"/>
    </source>
</evidence>
<keyword evidence="9" id="KW-0539">Nucleus</keyword>
<comment type="function">
    <text evidence="10">Accessory protein for the calcitonin gene-related peptide (CGRP) receptor. It modulates CGRP responsiveness in a variety of tissues.</text>
</comment>
<dbReference type="InterPro" id="IPR010997">
    <property type="entry name" value="HRDC-like_sf"/>
</dbReference>
<evidence type="ECO:0000256" key="3">
    <source>
        <dbReference type="ARBA" id="ARBA00006898"/>
    </source>
</evidence>
<keyword evidence="8" id="KW-0804">Transcription</keyword>
<comment type="subcellular location">
    <subcellularLocation>
        <location evidence="2">Cell membrane</location>
        <topology evidence="2">Peripheral membrane protein</topology>
        <orientation evidence="2">Cytoplasmic side</orientation>
    </subcellularLocation>
    <subcellularLocation>
        <location evidence="1">Nucleus</location>
    </subcellularLocation>
</comment>
<evidence type="ECO:0000256" key="1">
    <source>
        <dbReference type="ARBA" id="ARBA00004123"/>
    </source>
</evidence>
<keyword evidence="6" id="KW-0240">DNA-directed RNA polymerase</keyword>
<proteinExistence type="inferred from homology"/>
<evidence type="ECO:0000256" key="10">
    <source>
        <dbReference type="ARBA" id="ARBA00043924"/>
    </source>
</evidence>
<sequence>METINANAAILSNYEVLSLLQDTRSKQKRSAKSQVAAVQFEAMRYLQNSPCAEQTPEKIKQLLSAYESFNLTKAEKLMLINDPPQKEVDVHLMVEESAERLTDDQIQEILTIAGNQPPEEEIK</sequence>
<dbReference type="AlphaFoldDB" id="A0AAN9VF70"/>
<comment type="caution">
    <text evidence="15">The sequence shown here is derived from an EMBL/GenBank/DDBJ whole genome shotgun (WGS) entry which is preliminary data.</text>
</comment>
<comment type="similarity">
    <text evidence="3">Belongs to the eukaryotic RPC9 RNA polymerase subunit family.</text>
</comment>
<evidence type="ECO:0000313" key="16">
    <source>
        <dbReference type="Proteomes" id="UP001378592"/>
    </source>
</evidence>
<dbReference type="InterPro" id="IPR005574">
    <property type="entry name" value="Rpb4/RPC9"/>
</dbReference>
<evidence type="ECO:0000256" key="12">
    <source>
        <dbReference type="ARBA" id="ARBA00045808"/>
    </source>
</evidence>
<evidence type="ECO:0000259" key="14">
    <source>
        <dbReference type="SMART" id="SM00657"/>
    </source>
</evidence>
<dbReference type="InterPro" id="IPR038846">
    <property type="entry name" value="RPC9"/>
</dbReference>
<feature type="domain" description="RNA polymerase Rpb4/RPC9 core" evidence="14">
    <location>
        <begin position="1"/>
        <end position="119"/>
    </location>
</feature>
<name>A0AAN9VF70_9ORTH</name>
<evidence type="ECO:0000256" key="2">
    <source>
        <dbReference type="ARBA" id="ARBA00004413"/>
    </source>
</evidence>
<dbReference type="Gene3D" id="1.20.1250.40">
    <property type="match status" value="1"/>
</dbReference>
<evidence type="ECO:0000256" key="4">
    <source>
        <dbReference type="ARBA" id="ARBA00016672"/>
    </source>
</evidence>
<accession>A0AAN9VF70</accession>
<evidence type="ECO:0000313" key="15">
    <source>
        <dbReference type="EMBL" id="KAK7790276.1"/>
    </source>
</evidence>
<dbReference type="InterPro" id="IPR006590">
    <property type="entry name" value="RNA_pol_Rpb4/RPC9_core"/>
</dbReference>
<dbReference type="SUPFAM" id="SSF47819">
    <property type="entry name" value="HRDC-like"/>
    <property type="match status" value="1"/>
</dbReference>